<proteinExistence type="predicted"/>
<accession>A0A158L5I0</accession>
<dbReference type="InterPro" id="IPR043504">
    <property type="entry name" value="Peptidase_S1_PA_chymotrypsin"/>
</dbReference>
<name>A0A158L5I0_9BURK</name>
<dbReference type="Proteomes" id="UP000054925">
    <property type="component" value="Unassembled WGS sequence"/>
</dbReference>
<evidence type="ECO:0000313" key="1">
    <source>
        <dbReference type="EMBL" id="SAL88535.1"/>
    </source>
</evidence>
<sequence>MQRTDGPTYTTVVGGAWQLWQGSDLTSGSSGGPWIVNFKSRDPVREGDAVAGIASKLAVIGVTSWGTSDPNAAKDNYSSQFRQNAQYPNANYGGYGAGNIASLLNTLCNKRASGGGTYASQGYCD</sequence>
<organism evidence="1 2">
    <name type="scientific">Caballeronia terrestris</name>
    <dbReference type="NCBI Taxonomy" id="1226301"/>
    <lineage>
        <taxon>Bacteria</taxon>
        <taxon>Pseudomonadati</taxon>
        <taxon>Pseudomonadota</taxon>
        <taxon>Betaproteobacteria</taxon>
        <taxon>Burkholderiales</taxon>
        <taxon>Burkholderiaceae</taxon>
        <taxon>Caballeronia</taxon>
    </lineage>
</organism>
<dbReference type="EMBL" id="FCOL02000501">
    <property type="protein sequence ID" value="SAL88535.1"/>
    <property type="molecule type" value="Genomic_DNA"/>
</dbReference>
<evidence type="ECO:0000313" key="2">
    <source>
        <dbReference type="Proteomes" id="UP000054925"/>
    </source>
</evidence>
<comment type="caution">
    <text evidence="1">The sequence shown here is derived from an EMBL/GenBank/DDBJ whole genome shotgun (WGS) entry which is preliminary data.</text>
</comment>
<protein>
    <submittedName>
        <fullName evidence="1">Uncharacterized protein</fullName>
    </submittedName>
</protein>
<keyword evidence="2" id="KW-1185">Reference proteome</keyword>
<dbReference type="AlphaFoldDB" id="A0A158L5I0"/>
<reference evidence="1" key="1">
    <citation type="submission" date="2016-01" db="EMBL/GenBank/DDBJ databases">
        <authorList>
            <person name="Peeters C."/>
        </authorList>
    </citation>
    <scope>NUCLEOTIDE SEQUENCE [LARGE SCALE GENOMIC DNA]</scope>
    <source>
        <strain evidence="1">LMG 22937</strain>
    </source>
</reference>
<dbReference type="Gene3D" id="2.40.10.10">
    <property type="entry name" value="Trypsin-like serine proteases"/>
    <property type="match status" value="1"/>
</dbReference>
<gene>
    <name evidence="1" type="ORF">AWB67_07614</name>
</gene>